<dbReference type="InterPro" id="IPR041657">
    <property type="entry name" value="HTH_17"/>
</dbReference>
<proteinExistence type="predicted"/>
<comment type="caution">
    <text evidence="2">The sequence shown here is derived from an EMBL/GenBank/DDBJ whole genome shotgun (WGS) entry which is preliminary data.</text>
</comment>
<organism evidence="2">
    <name type="scientific">Ignavibacterium album</name>
    <dbReference type="NCBI Taxonomy" id="591197"/>
    <lineage>
        <taxon>Bacteria</taxon>
        <taxon>Pseudomonadati</taxon>
        <taxon>Ignavibacteriota</taxon>
        <taxon>Ignavibacteria</taxon>
        <taxon>Ignavibacteriales</taxon>
        <taxon>Ignavibacteriaceae</taxon>
        <taxon>Ignavibacterium</taxon>
    </lineage>
</organism>
<feature type="domain" description="Helix-turn-helix" evidence="1">
    <location>
        <begin position="12"/>
        <end position="61"/>
    </location>
</feature>
<keyword evidence="2" id="KW-0238">DNA-binding</keyword>
<accession>A0A7V2ZKK1</accession>
<reference evidence="2" key="1">
    <citation type="journal article" date="2020" name="mSystems">
        <title>Genome- and Community-Level Interaction Insights into Carbon Utilization and Element Cycling Functions of Hydrothermarchaeota in Hydrothermal Sediment.</title>
        <authorList>
            <person name="Zhou Z."/>
            <person name="Liu Y."/>
            <person name="Xu W."/>
            <person name="Pan J."/>
            <person name="Luo Z.H."/>
            <person name="Li M."/>
        </authorList>
    </citation>
    <scope>NUCLEOTIDE SEQUENCE [LARGE SCALE GENOMIC DNA]</scope>
    <source>
        <strain evidence="2">SpSt-479</strain>
    </source>
</reference>
<sequence length="99" mass="11379">MKTEDTQNDLKLLSLNKTAKLLKISVTTLKKLINEGRINVITINKQIKIPYLELKRFIQENLTTVKFNSEISLTMENNNASENPIFNTDDLFNKLIQGL</sequence>
<dbReference type="GO" id="GO:0003677">
    <property type="term" value="F:DNA binding"/>
    <property type="evidence" value="ECO:0007669"/>
    <property type="project" value="UniProtKB-KW"/>
</dbReference>
<name>A0A7V2ZKK1_9BACT</name>
<dbReference type="AlphaFoldDB" id="A0A7V2ZKK1"/>
<evidence type="ECO:0000313" key="2">
    <source>
        <dbReference type="EMBL" id="HFI91635.1"/>
    </source>
</evidence>
<dbReference type="EMBL" id="DSUJ01000008">
    <property type="protein sequence ID" value="HFI91635.1"/>
    <property type="molecule type" value="Genomic_DNA"/>
</dbReference>
<dbReference type="Pfam" id="PF12728">
    <property type="entry name" value="HTH_17"/>
    <property type="match status" value="1"/>
</dbReference>
<gene>
    <name evidence="2" type="ORF">ENS31_08950</name>
</gene>
<evidence type="ECO:0000259" key="1">
    <source>
        <dbReference type="Pfam" id="PF12728"/>
    </source>
</evidence>
<dbReference type="RefSeq" id="WP_304147473.1">
    <property type="nucleotide sequence ID" value="NZ_JAOAIE010000109.1"/>
</dbReference>
<protein>
    <submittedName>
        <fullName evidence="2">DNA-binding protein</fullName>
    </submittedName>
</protein>